<dbReference type="NCBIfam" id="TIGR00495">
    <property type="entry name" value="crvDNA_42K"/>
    <property type="match status" value="1"/>
</dbReference>
<feature type="region of interest" description="Disordered" evidence="2">
    <location>
        <begin position="343"/>
        <end position="392"/>
    </location>
</feature>
<evidence type="ECO:0000256" key="2">
    <source>
        <dbReference type="SAM" id="MobiDB-lite"/>
    </source>
</evidence>
<dbReference type="SUPFAM" id="SSF46785">
    <property type="entry name" value="Winged helix' DNA-binding domain"/>
    <property type="match status" value="1"/>
</dbReference>
<sequence length="392" mass="42661">MEEEDKVEEEKSVGSPDVVNKYKTAAEIADKAIAAVSAKVAAGVDVVSLCALGDSVITESTAGVYNKAKTEKGDKIEKGVAFPTCVSVNNCVCHFSPMSDDPTLLKDGDIISIDLGCHIDGYIALAARSVVVGNEELTGKAADALMAAYVAGEAVLRALRPGKTNYDVTEIINRAAIDFGVEVVEGSLSHQMKRYVIDGNKAIIGKPTYEHRVEDISFEENEVYAIDIAMSTGEGKLKEARVRSTVFKRQVDVEYMLKMKASRQVFSEINAKSPALPFVLRALSDEQKCKLGMTELLTHGLVVGYPVLYEKEGEIVGRIKYTALVMPSQTIRVTSVQQPQNVKSAKEVKDQNLKDLLAQEVDKKKKKKKDKKKPEGVEAPPATEDGAQKMEM</sequence>
<dbReference type="SUPFAM" id="SSF55920">
    <property type="entry name" value="Creatinase/aminopeptidase"/>
    <property type="match status" value="1"/>
</dbReference>
<dbReference type="InterPro" id="IPR047113">
    <property type="entry name" value="PA2G4/ARX1"/>
</dbReference>
<proteinExistence type="inferred from homology"/>
<accession>A0A7S0BLF6</accession>
<dbReference type="EMBL" id="HBEK01013296">
    <property type="protein sequence ID" value="CAD8397283.1"/>
    <property type="molecule type" value="Transcribed_RNA"/>
</dbReference>
<organism evidence="4">
    <name type="scientific">Rhodosorus marinus</name>
    <dbReference type="NCBI Taxonomy" id="101924"/>
    <lineage>
        <taxon>Eukaryota</taxon>
        <taxon>Rhodophyta</taxon>
        <taxon>Stylonematophyceae</taxon>
        <taxon>Stylonematales</taxon>
        <taxon>Stylonemataceae</taxon>
        <taxon>Rhodosorus</taxon>
    </lineage>
</organism>
<dbReference type="AlphaFoldDB" id="A0A7S0BLF6"/>
<dbReference type="InterPro" id="IPR036005">
    <property type="entry name" value="Creatinase/aminopeptidase-like"/>
</dbReference>
<dbReference type="Gene3D" id="3.90.230.10">
    <property type="entry name" value="Creatinase/methionine aminopeptidase superfamily"/>
    <property type="match status" value="1"/>
</dbReference>
<dbReference type="Pfam" id="PF00557">
    <property type="entry name" value="Peptidase_M24"/>
    <property type="match status" value="1"/>
</dbReference>
<dbReference type="InterPro" id="IPR036390">
    <property type="entry name" value="WH_DNA-bd_sf"/>
</dbReference>
<dbReference type="InterPro" id="IPR004545">
    <property type="entry name" value="PA2G4"/>
</dbReference>
<protein>
    <recommendedName>
        <fullName evidence="3">Peptidase M24 domain-containing protein</fullName>
    </recommendedName>
</protein>
<feature type="compositionally biased region" description="Basic and acidic residues" evidence="2">
    <location>
        <begin position="344"/>
        <end position="353"/>
    </location>
</feature>
<gene>
    <name evidence="4" type="ORF">RMAR0315_LOCUS7272</name>
</gene>
<dbReference type="CDD" id="cd01089">
    <property type="entry name" value="PA2G4-like"/>
    <property type="match status" value="1"/>
</dbReference>
<dbReference type="PANTHER" id="PTHR10804">
    <property type="entry name" value="PROTEASE FAMILY M24 METHIONYL AMINOPEPTIDASE, AMINOPEPTIDASE P"/>
    <property type="match status" value="1"/>
</dbReference>
<dbReference type="FunFam" id="1.10.10.10:FF:000029">
    <property type="entry name" value="Proliferation-associated 2G4, a"/>
    <property type="match status" value="1"/>
</dbReference>
<dbReference type="InterPro" id="IPR036388">
    <property type="entry name" value="WH-like_DNA-bd_sf"/>
</dbReference>
<evidence type="ECO:0000313" key="4">
    <source>
        <dbReference type="EMBL" id="CAD8397283.1"/>
    </source>
</evidence>
<dbReference type="PANTHER" id="PTHR10804:SF11">
    <property type="entry name" value="PROLIFERATION-ASSOCIATED PROTEIN 2G4"/>
    <property type="match status" value="1"/>
</dbReference>
<comment type="similarity">
    <text evidence="1">Belongs to the peptidase M24 family.</text>
</comment>
<dbReference type="InterPro" id="IPR001714">
    <property type="entry name" value="Pept_M24_MAP"/>
</dbReference>
<feature type="domain" description="Peptidase M24" evidence="3">
    <location>
        <begin position="21"/>
        <end position="235"/>
    </location>
</feature>
<dbReference type="Gene3D" id="1.10.10.10">
    <property type="entry name" value="Winged helix-like DNA-binding domain superfamily/Winged helix DNA-binding domain"/>
    <property type="match status" value="1"/>
</dbReference>
<evidence type="ECO:0000259" key="3">
    <source>
        <dbReference type="Pfam" id="PF00557"/>
    </source>
</evidence>
<dbReference type="PRINTS" id="PR00599">
    <property type="entry name" value="MAPEPTIDASE"/>
</dbReference>
<name>A0A7S0BLF6_9RHOD</name>
<reference evidence="4" key="1">
    <citation type="submission" date="2021-01" db="EMBL/GenBank/DDBJ databases">
        <authorList>
            <person name="Corre E."/>
            <person name="Pelletier E."/>
            <person name="Niang G."/>
            <person name="Scheremetjew M."/>
            <person name="Finn R."/>
            <person name="Kale V."/>
            <person name="Holt S."/>
            <person name="Cochrane G."/>
            <person name="Meng A."/>
            <person name="Brown T."/>
            <person name="Cohen L."/>
        </authorList>
    </citation>
    <scope>NUCLEOTIDE SEQUENCE</scope>
    <source>
        <strain evidence="4">UTEX LB 2760</strain>
    </source>
</reference>
<evidence type="ECO:0000256" key="1">
    <source>
        <dbReference type="ARBA" id="ARBA00007319"/>
    </source>
</evidence>
<dbReference type="InterPro" id="IPR000994">
    <property type="entry name" value="Pept_M24"/>
</dbReference>